<evidence type="ECO:0000259" key="1">
    <source>
        <dbReference type="Pfam" id="PF22669"/>
    </source>
</evidence>
<dbReference type="Gene3D" id="3.60.10.10">
    <property type="entry name" value="Endonuclease/exonuclease/phosphatase"/>
    <property type="match status" value="1"/>
</dbReference>
<dbReference type="GO" id="GO:0004527">
    <property type="term" value="F:exonuclease activity"/>
    <property type="evidence" value="ECO:0007669"/>
    <property type="project" value="UniProtKB-KW"/>
</dbReference>
<keyword evidence="2" id="KW-0269">Exonuclease</keyword>
<dbReference type="EMBL" id="SJPM01000001">
    <property type="protein sequence ID" value="TWU03570.1"/>
    <property type="molecule type" value="Genomic_DNA"/>
</dbReference>
<sequence>MKFPTLIVVITSSILTSVSITPGIADGQESTASDVPRAAFSVMTWNLEWFFDDSKQENYSPLSQEKSAPSRGDWNWRRDAAANVIAQTQPSVVAVQEVEGQRVLWYLSQALDRQHQLKYDEYLIQGNDHFTEQDVGFLVESNTEMVSSIRGNVTPRMKKAGRFGSVSKHVAAVIDVPVGDQTESILIVNVHLRSGESGAAIRAKQAASLNEWIRRWSANHQIDHLIVLGDFNTEESAGQINLGSELAVFQSRSTESSDDDLVDLHDHIRLGDRQTHLLTGKQFDRILVSPSLIIDEPGVLDLTLGNVSVRRDLVVQGDVDTPVEHWEQFWQMPESERDLSDHYPVMAEFVIQ</sequence>
<comment type="caution">
    <text evidence="2">The sequence shown here is derived from an EMBL/GenBank/DDBJ whole genome shotgun (WGS) entry which is preliminary data.</text>
</comment>
<proteinExistence type="predicted"/>
<protein>
    <submittedName>
        <fullName evidence="2">Endonuclease/Exonuclease/phosphatase family protein</fullName>
    </submittedName>
</protein>
<feature type="domain" description="Inositol polyphosphate-related phosphatase" evidence="1">
    <location>
        <begin position="87"/>
        <end position="234"/>
    </location>
</feature>
<keyword evidence="2" id="KW-0378">Hydrolase</keyword>
<dbReference type="InterPro" id="IPR000300">
    <property type="entry name" value="IPPc"/>
</dbReference>
<reference evidence="2 3" key="1">
    <citation type="submission" date="2019-02" db="EMBL/GenBank/DDBJ databases">
        <title>Deep-cultivation of Planctomycetes and their phenomic and genomic characterization uncovers novel biology.</title>
        <authorList>
            <person name="Wiegand S."/>
            <person name="Jogler M."/>
            <person name="Boedeker C."/>
            <person name="Pinto D."/>
            <person name="Vollmers J."/>
            <person name="Rivas-Marin E."/>
            <person name="Kohn T."/>
            <person name="Peeters S.H."/>
            <person name="Heuer A."/>
            <person name="Rast P."/>
            <person name="Oberbeckmann S."/>
            <person name="Bunk B."/>
            <person name="Jeske O."/>
            <person name="Meyerdierks A."/>
            <person name="Storesund J.E."/>
            <person name="Kallscheuer N."/>
            <person name="Luecker S."/>
            <person name="Lage O.M."/>
            <person name="Pohl T."/>
            <person name="Merkel B.J."/>
            <person name="Hornburger P."/>
            <person name="Mueller R.-W."/>
            <person name="Bruemmer F."/>
            <person name="Labrenz M."/>
            <person name="Spormann A.M."/>
            <person name="Op Den Camp H."/>
            <person name="Overmann J."/>
            <person name="Amann R."/>
            <person name="Jetten M.S.M."/>
            <person name="Mascher T."/>
            <person name="Medema M.H."/>
            <person name="Devos D.P."/>
            <person name="Kaster A.-K."/>
            <person name="Ovreas L."/>
            <person name="Rohde M."/>
            <person name="Galperin M.Y."/>
            <person name="Jogler C."/>
        </authorList>
    </citation>
    <scope>NUCLEOTIDE SEQUENCE [LARGE SCALE GENOMIC DNA]</scope>
    <source>
        <strain evidence="2 3">Pla100</strain>
    </source>
</reference>
<gene>
    <name evidence="2" type="ORF">Pla100_04970</name>
</gene>
<keyword evidence="3" id="KW-1185">Reference proteome</keyword>
<evidence type="ECO:0000313" key="3">
    <source>
        <dbReference type="Proteomes" id="UP000316213"/>
    </source>
</evidence>
<evidence type="ECO:0000313" key="2">
    <source>
        <dbReference type="EMBL" id="TWU03570.1"/>
    </source>
</evidence>
<dbReference type="Pfam" id="PF22669">
    <property type="entry name" value="Exo_endo_phos2"/>
    <property type="match status" value="1"/>
</dbReference>
<accession>A0A5C6AV13</accession>
<keyword evidence="2" id="KW-0540">Nuclease</keyword>
<dbReference type="PANTHER" id="PTHR42834">
    <property type="entry name" value="ENDONUCLEASE/EXONUCLEASE/PHOSPHATASE FAMILY PROTEIN (AFU_ORTHOLOGUE AFUA_3G09210)"/>
    <property type="match status" value="1"/>
</dbReference>
<dbReference type="PANTHER" id="PTHR42834:SF1">
    <property type="entry name" value="ENDONUCLEASE_EXONUCLEASE_PHOSPHATASE FAMILY PROTEIN (AFU_ORTHOLOGUE AFUA_3G09210)"/>
    <property type="match status" value="1"/>
</dbReference>
<dbReference type="RefSeq" id="WP_231602590.1">
    <property type="nucleotide sequence ID" value="NZ_SJPM01000001.1"/>
</dbReference>
<dbReference type="GO" id="GO:0016791">
    <property type="term" value="F:phosphatase activity"/>
    <property type="evidence" value="ECO:0007669"/>
    <property type="project" value="InterPro"/>
</dbReference>
<organism evidence="2 3">
    <name type="scientific">Neorhodopirellula pilleata</name>
    <dbReference type="NCBI Taxonomy" id="2714738"/>
    <lineage>
        <taxon>Bacteria</taxon>
        <taxon>Pseudomonadati</taxon>
        <taxon>Planctomycetota</taxon>
        <taxon>Planctomycetia</taxon>
        <taxon>Pirellulales</taxon>
        <taxon>Pirellulaceae</taxon>
        <taxon>Neorhodopirellula</taxon>
    </lineage>
</organism>
<keyword evidence="2" id="KW-0255">Endonuclease</keyword>
<dbReference type="GO" id="GO:0046856">
    <property type="term" value="P:phosphatidylinositol dephosphorylation"/>
    <property type="evidence" value="ECO:0007669"/>
    <property type="project" value="InterPro"/>
</dbReference>
<dbReference type="AlphaFoldDB" id="A0A5C6AV13"/>
<dbReference type="InterPro" id="IPR036691">
    <property type="entry name" value="Endo/exonu/phosph_ase_sf"/>
</dbReference>
<name>A0A5C6AV13_9BACT</name>
<dbReference type="SUPFAM" id="SSF56219">
    <property type="entry name" value="DNase I-like"/>
    <property type="match status" value="1"/>
</dbReference>
<dbReference type="Proteomes" id="UP000316213">
    <property type="component" value="Unassembled WGS sequence"/>
</dbReference>
<dbReference type="GO" id="GO:0004519">
    <property type="term" value="F:endonuclease activity"/>
    <property type="evidence" value="ECO:0007669"/>
    <property type="project" value="UniProtKB-KW"/>
</dbReference>